<dbReference type="EMBL" id="OOIL02005153">
    <property type="protein sequence ID" value="VFQ94018.1"/>
    <property type="molecule type" value="Genomic_DNA"/>
</dbReference>
<evidence type="ECO:0000256" key="2">
    <source>
        <dbReference type="SAM" id="SignalP"/>
    </source>
</evidence>
<evidence type="ECO:0000256" key="1">
    <source>
        <dbReference type="SAM" id="MobiDB-lite"/>
    </source>
</evidence>
<evidence type="ECO:0000313" key="3">
    <source>
        <dbReference type="EMBL" id="VFQ94018.1"/>
    </source>
</evidence>
<dbReference type="AlphaFoldDB" id="A0A484N187"/>
<feature type="compositionally biased region" description="Polar residues" evidence="1">
    <location>
        <begin position="65"/>
        <end position="79"/>
    </location>
</feature>
<organism evidence="3 4">
    <name type="scientific">Cuscuta campestris</name>
    <dbReference type="NCBI Taxonomy" id="132261"/>
    <lineage>
        <taxon>Eukaryota</taxon>
        <taxon>Viridiplantae</taxon>
        <taxon>Streptophyta</taxon>
        <taxon>Embryophyta</taxon>
        <taxon>Tracheophyta</taxon>
        <taxon>Spermatophyta</taxon>
        <taxon>Magnoliopsida</taxon>
        <taxon>eudicotyledons</taxon>
        <taxon>Gunneridae</taxon>
        <taxon>Pentapetalae</taxon>
        <taxon>asterids</taxon>
        <taxon>lamiids</taxon>
        <taxon>Solanales</taxon>
        <taxon>Convolvulaceae</taxon>
        <taxon>Cuscuteae</taxon>
        <taxon>Cuscuta</taxon>
        <taxon>Cuscuta subgen. Grammica</taxon>
        <taxon>Cuscuta sect. Cleistogrammica</taxon>
    </lineage>
</organism>
<feature type="region of interest" description="Disordered" evidence="1">
    <location>
        <begin position="65"/>
        <end position="85"/>
    </location>
</feature>
<accession>A0A484N187</accession>
<feature type="signal peptide" evidence="2">
    <location>
        <begin position="1"/>
        <end position="31"/>
    </location>
</feature>
<dbReference type="Proteomes" id="UP000595140">
    <property type="component" value="Unassembled WGS sequence"/>
</dbReference>
<sequence>MDSRTMHHALVIMTLFVVTFCVISPSGRTEARNVAMPCKNDADCNYSPNCKCGGLYLCVCTPPTAASNNGSPHPLNNDQPLIITE</sequence>
<feature type="chain" id="PRO_5019854770" evidence="2">
    <location>
        <begin position="32"/>
        <end position="85"/>
    </location>
</feature>
<protein>
    <submittedName>
        <fullName evidence="3">Uncharacterized protein</fullName>
    </submittedName>
</protein>
<evidence type="ECO:0000313" key="4">
    <source>
        <dbReference type="Proteomes" id="UP000595140"/>
    </source>
</evidence>
<keyword evidence="4" id="KW-1185">Reference proteome</keyword>
<gene>
    <name evidence="3" type="ORF">CCAM_LOCUS35794</name>
</gene>
<keyword evidence="2" id="KW-0732">Signal</keyword>
<reference evidence="3 4" key="1">
    <citation type="submission" date="2018-04" db="EMBL/GenBank/DDBJ databases">
        <authorList>
            <person name="Vogel A."/>
        </authorList>
    </citation>
    <scope>NUCLEOTIDE SEQUENCE [LARGE SCALE GENOMIC DNA]</scope>
</reference>
<name>A0A484N187_9ASTE</name>
<proteinExistence type="predicted"/>